<dbReference type="EMBL" id="CP133006">
    <property type="protein sequence ID" value="WZG10003.1"/>
    <property type="molecule type" value="Genomic_DNA"/>
</dbReference>
<evidence type="ECO:0000313" key="1">
    <source>
        <dbReference type="EMBL" id="WZG10003.1"/>
    </source>
</evidence>
<evidence type="ECO:0000313" key="2">
    <source>
        <dbReference type="Proteomes" id="UP001468345"/>
    </source>
</evidence>
<accession>A0ABZ2WDL8</accession>
<evidence type="ECO:0008006" key="3">
    <source>
        <dbReference type="Google" id="ProtNLM"/>
    </source>
</evidence>
<dbReference type="Proteomes" id="UP001468345">
    <property type="component" value="Chromosome"/>
</dbReference>
<gene>
    <name evidence="1" type="ORF">SHJJP9002_001978</name>
</gene>
<dbReference type="RefSeq" id="WP_341636485.1">
    <property type="nucleotide sequence ID" value="NZ_CP133006.1"/>
</dbReference>
<proteinExistence type="predicted"/>
<protein>
    <recommendedName>
        <fullName evidence="3">Genomic island nu Sa alpha2</fullName>
    </recommendedName>
</protein>
<reference evidence="1 2" key="1">
    <citation type="journal article" date="2024" name="ISME J.">
        <title>Staphylococcus epidermidis bacteriocin A37 kills natural competitors with a unique mechanism of action.</title>
        <authorList>
            <person name="Puls J.S."/>
            <person name="Winnerling B."/>
            <person name="Power J.J."/>
            <person name="Kruger A.M."/>
            <person name="Brajtenbach D."/>
            <person name="Johnson M."/>
            <person name="Bilici K."/>
            <person name="Camus L."/>
            <person name="Fliesswasser T."/>
            <person name="Schneider T."/>
            <person name="Sahl H.G."/>
            <person name="Ghosal D."/>
            <person name="Kubitscheck U."/>
            <person name="Heilbronner S."/>
            <person name="Grein F."/>
        </authorList>
    </citation>
    <scope>NUCLEOTIDE SEQUENCE [LARGE SCALE GENOMIC DNA]</scope>
    <source>
        <strain evidence="1 2">SCK7</strain>
    </source>
</reference>
<keyword evidence="2" id="KW-1185">Reference proteome</keyword>
<sequence length="130" mass="15147">MLEDKGDIRLLYQTIQELDSSIGLNRNSTNAVSLIFVEMDLRYSVFEEIQGAFLKYLAHRNIEEIKYLDLIDIINNALPKDRELSYLILNKIIIGFANHYYPELQQLANSIISEEGHTIYKHFNPNNIDD</sequence>
<organism evidence="1 2">
    <name type="scientific">Staphylococcus casei</name>
    <dbReference type="NCBI Taxonomy" id="201828"/>
    <lineage>
        <taxon>Bacteria</taxon>
        <taxon>Bacillati</taxon>
        <taxon>Bacillota</taxon>
        <taxon>Bacilli</taxon>
        <taxon>Bacillales</taxon>
        <taxon>Staphylococcaceae</taxon>
        <taxon>Staphylococcus</taxon>
    </lineage>
</organism>
<name>A0ABZ2WDL8_9STAP</name>